<evidence type="ECO:0000256" key="7">
    <source>
        <dbReference type="ARBA" id="ARBA00022801"/>
    </source>
</evidence>
<dbReference type="GO" id="GO:0000166">
    <property type="term" value="F:nucleotide binding"/>
    <property type="evidence" value="ECO:0007669"/>
    <property type="project" value="UniProtKB-KW"/>
</dbReference>
<reference evidence="12" key="1">
    <citation type="submission" date="2020-06" db="EMBL/GenBank/DDBJ databases">
        <authorList>
            <consortium name="Plant Systems Biology data submission"/>
        </authorList>
    </citation>
    <scope>NUCLEOTIDE SEQUENCE</scope>
    <source>
        <strain evidence="12">D6</strain>
    </source>
</reference>
<feature type="compositionally biased region" description="Low complexity" evidence="10">
    <location>
        <begin position="390"/>
        <end position="404"/>
    </location>
</feature>
<dbReference type="InterPro" id="IPR014710">
    <property type="entry name" value="RmlC-like_jellyroll"/>
</dbReference>
<proteinExistence type="inferred from homology"/>
<evidence type="ECO:0000256" key="4">
    <source>
        <dbReference type="ARBA" id="ARBA00022723"/>
    </source>
</evidence>
<dbReference type="Pfam" id="PF23023">
    <property type="entry name" value="Anti-Pycsar_Apyc1"/>
    <property type="match status" value="1"/>
</dbReference>
<feature type="region of interest" description="Disordered" evidence="10">
    <location>
        <begin position="74"/>
        <end position="118"/>
    </location>
</feature>
<dbReference type="PANTHER" id="PTHR46018:SF2">
    <property type="entry name" value="ZINC PHOSPHODIESTERASE ELAC PROTEIN 1"/>
    <property type="match status" value="1"/>
</dbReference>
<evidence type="ECO:0000256" key="10">
    <source>
        <dbReference type="SAM" id="MobiDB-lite"/>
    </source>
</evidence>
<keyword evidence="4" id="KW-0479">Metal-binding</keyword>
<evidence type="ECO:0000256" key="6">
    <source>
        <dbReference type="ARBA" id="ARBA00022741"/>
    </source>
</evidence>
<dbReference type="PANTHER" id="PTHR46018">
    <property type="entry name" value="ZINC PHOSPHODIESTERASE ELAC PROTEIN 1"/>
    <property type="match status" value="1"/>
</dbReference>
<dbReference type="OrthoDB" id="421226at2759"/>
<sequence>MTLKRHKIDLLSAFQPKQKNLVNSFLPSGARGIDAGNINSSVNLPVAGPLPGVSMDNGGILPHVKDKTDHLAPLYDQSKRHDTKQEVGSSPRPHRKIDVPEKPDKKHRHGHKKKNKKSRIYDDPAVVAGYTSVPLLDSVSLPRGGLTIETKAVGRIQFGIPPETIKDSMRLGLDIPNIYIVPVERFCREMGPALGINLAEFEFPGYFNYFVRGRKVTLVVDSDEAETNIRNVFGETLLGPAQFRNHEYPKANEDEDFDPIFPEDQRPNFYREFYHFRTAEKSTDYKELNIDTLIGFVHFQPNQEDRDNIKSTNTRIGLPPVKEKFEASRRLSATGKTVRIADGKDDHSDPGAGAGANKRRSISVNDLEALSLHGMEGSSSKMRAQRRGSTESSSSLMSSSSYDASSSWTDAASVQADESGTPRTTWMFSQVRWLGDIATVYPPDVTPEQRRTNKTKRVEIFKMPGGTEYVIHDVNDDGVIVGKARFSGTVKVPDEIAVEGFMVPGDAMDDAASGTPSDIEIGATIETKSYDCASTTDLFTIPRAVIPPTFHPPSFGLTVLGNSHGFDKNGSTSGYVLWINGRGIMIDPPPYSSSTLEREGIRPQMIVAIIITHCHADHDAGAFQKVLTGSRVAIITTPTIYKSFIRKYAALSGLSQTLLRHSHRHRPAIIGQALKFQGAKFHFSYTLHTIPCIAFKVEWRGRSMVFTGDHLNSPPLIAKLEEKGVLTKGRADSLRQIPLQECDLLLHEAGAPPIHTPISVLQELPEKVRERLYIVHTSALPPDCGLKVAPTGTAGTIRLDQKRRGGQVTLGNEIAEIGTSQTSAVSASIGSSAKSHHGSAAFDTASLDDGGHPSLTVTGAYSSPTLADASRFRGPGGMKLPPLVFLRPTCVSDAWFILNLLSAVPFFSSLSYVNTMEVLEIAHVTLFCAEEVVVPADKRFELLCVVWEGTLVERDCSNGERMLEDQSDANSEISSDLENGSVDRKDSLTVWHAGDWTGPVALQPDFDRSADKSTTERPRDVVAVSQEGVKVITLLMKDLNKILKRGSRLYRKYQAVCEKQVAEENLLKATVKGGKGKRETEELERTRKLRGDNLLEVLNFNSALGKLTAFQKRHLESIAEGPRYFEEGSSLWSIGDSVDFAFLIVTGTALFGHKSADDDHNSSGRRNSFEGVVSRRGSSEFSIDGRRVEEDKCLAVPPNSEYARLETALQHRVSKMDNDVYDHPRDMLPREELAQNARDRFANKVMARLYSRRAYTSGLIFSRGHFLSDISRMVSGDLSLDEKMNRGHCHSSNMIAGRNGCVAMVFQRSTLVPFLEGNPGVLLILLGTHAVV</sequence>
<dbReference type="GO" id="GO:0046872">
    <property type="term" value="F:metal ion binding"/>
    <property type="evidence" value="ECO:0007669"/>
    <property type="project" value="UniProtKB-KW"/>
</dbReference>
<dbReference type="SMART" id="SM00849">
    <property type="entry name" value="Lactamase_B"/>
    <property type="match status" value="1"/>
</dbReference>
<evidence type="ECO:0000313" key="12">
    <source>
        <dbReference type="EMBL" id="CAB9522972.1"/>
    </source>
</evidence>
<dbReference type="FunFam" id="3.60.15.10:FF:000029">
    <property type="entry name" value="Cyclic nucleotide-binding domain protein"/>
    <property type="match status" value="1"/>
</dbReference>
<dbReference type="InterPro" id="IPR036866">
    <property type="entry name" value="RibonucZ/Hydroxyglut_hydro"/>
</dbReference>
<dbReference type="GO" id="GO:0042781">
    <property type="term" value="F:3'-tRNA processing endoribonuclease activity"/>
    <property type="evidence" value="ECO:0007669"/>
    <property type="project" value="TreeGrafter"/>
</dbReference>
<evidence type="ECO:0000259" key="11">
    <source>
        <dbReference type="SMART" id="SM00849"/>
    </source>
</evidence>
<dbReference type="GO" id="GO:0005634">
    <property type="term" value="C:nucleus"/>
    <property type="evidence" value="ECO:0007669"/>
    <property type="project" value="TreeGrafter"/>
</dbReference>
<organism evidence="12 13">
    <name type="scientific">Seminavis robusta</name>
    <dbReference type="NCBI Taxonomy" id="568900"/>
    <lineage>
        <taxon>Eukaryota</taxon>
        <taxon>Sar</taxon>
        <taxon>Stramenopiles</taxon>
        <taxon>Ochrophyta</taxon>
        <taxon>Bacillariophyta</taxon>
        <taxon>Bacillariophyceae</taxon>
        <taxon>Bacillariophycidae</taxon>
        <taxon>Naviculales</taxon>
        <taxon>Naviculaceae</taxon>
        <taxon>Seminavis</taxon>
    </lineage>
</organism>
<accession>A0A9N8HRV2</accession>
<comment type="cofactor">
    <cofactor evidence="1">
        <name>Mg(2+)</name>
        <dbReference type="ChEBI" id="CHEBI:18420"/>
    </cofactor>
</comment>
<dbReference type="GO" id="GO:0005829">
    <property type="term" value="C:cytosol"/>
    <property type="evidence" value="ECO:0007669"/>
    <property type="project" value="UniProtKB-ARBA"/>
</dbReference>
<feature type="domain" description="Metallo-beta-lactamase" evidence="11">
    <location>
        <begin position="571"/>
        <end position="755"/>
    </location>
</feature>
<dbReference type="InterPro" id="IPR018490">
    <property type="entry name" value="cNMP-bd_dom_sf"/>
</dbReference>
<evidence type="ECO:0000256" key="2">
    <source>
        <dbReference type="ARBA" id="ARBA00004496"/>
    </source>
</evidence>
<keyword evidence="8" id="KW-0460">Magnesium</keyword>
<keyword evidence="6" id="KW-0547">Nucleotide-binding</keyword>
<dbReference type="InterPro" id="IPR001279">
    <property type="entry name" value="Metallo-B-lactamas"/>
</dbReference>
<evidence type="ECO:0000256" key="8">
    <source>
        <dbReference type="ARBA" id="ARBA00022842"/>
    </source>
</evidence>
<name>A0A9N8HRV2_9STRA</name>
<dbReference type="SUPFAM" id="SSF56281">
    <property type="entry name" value="Metallo-hydrolase/oxidoreductase"/>
    <property type="match status" value="1"/>
</dbReference>
<dbReference type="Gene3D" id="3.60.15.10">
    <property type="entry name" value="Ribonuclease Z/Hydroxyacylglutathione hydrolase-like"/>
    <property type="match status" value="1"/>
</dbReference>
<keyword evidence="3" id="KW-0963">Cytoplasm</keyword>
<evidence type="ECO:0000256" key="3">
    <source>
        <dbReference type="ARBA" id="ARBA00022490"/>
    </source>
</evidence>
<feature type="region of interest" description="Disordered" evidence="10">
    <location>
        <begin position="373"/>
        <end position="404"/>
    </location>
</feature>
<evidence type="ECO:0000256" key="5">
    <source>
        <dbReference type="ARBA" id="ARBA00022737"/>
    </source>
</evidence>
<evidence type="ECO:0000313" key="13">
    <source>
        <dbReference type="Proteomes" id="UP001153069"/>
    </source>
</evidence>
<keyword evidence="5" id="KW-0677">Repeat</keyword>
<evidence type="ECO:0000256" key="9">
    <source>
        <dbReference type="ARBA" id="ARBA00061002"/>
    </source>
</evidence>
<dbReference type="Proteomes" id="UP001153069">
    <property type="component" value="Unassembled WGS sequence"/>
</dbReference>
<comment type="subcellular location">
    <subcellularLocation>
        <location evidence="2">Cytoplasm</location>
    </subcellularLocation>
</comment>
<dbReference type="EMBL" id="CAICTM010001360">
    <property type="protein sequence ID" value="CAB9522972.1"/>
    <property type="molecule type" value="Genomic_DNA"/>
</dbReference>
<keyword evidence="7" id="KW-0378">Hydrolase</keyword>
<feature type="compositionally biased region" description="Basic and acidic residues" evidence="10">
    <location>
        <begin position="339"/>
        <end position="349"/>
    </location>
</feature>
<keyword evidence="13" id="KW-1185">Reference proteome</keyword>
<feature type="region of interest" description="Disordered" evidence="10">
    <location>
        <begin position="305"/>
        <end position="360"/>
    </location>
</feature>
<comment type="similarity">
    <text evidence="9">Belongs to the metallo-beta-lactamase superfamily. cNMP phosphodiesterase family.</text>
</comment>
<gene>
    <name evidence="12" type="ORF">SEMRO_1362_G266270.1</name>
</gene>
<dbReference type="Gene3D" id="2.60.120.10">
    <property type="entry name" value="Jelly Rolls"/>
    <property type="match status" value="1"/>
</dbReference>
<dbReference type="SUPFAM" id="SSF51206">
    <property type="entry name" value="cAMP-binding domain-like"/>
    <property type="match status" value="1"/>
</dbReference>
<comment type="caution">
    <text evidence="12">The sequence shown here is derived from an EMBL/GenBank/DDBJ whole genome shotgun (WGS) entry which is preliminary data.</text>
</comment>
<evidence type="ECO:0000256" key="1">
    <source>
        <dbReference type="ARBA" id="ARBA00001946"/>
    </source>
</evidence>
<feature type="compositionally biased region" description="Basic residues" evidence="10">
    <location>
        <begin position="105"/>
        <end position="118"/>
    </location>
</feature>
<protein>
    <submittedName>
        <fullName evidence="12">Lactamase_B</fullName>
    </submittedName>
</protein>